<reference evidence="2" key="1">
    <citation type="journal article" date="2019" name="Int. J. Syst. Evol. Microbiol.">
        <title>The Global Catalogue of Microorganisms (GCM) 10K type strain sequencing project: providing services to taxonomists for standard genome sequencing and annotation.</title>
        <authorList>
            <consortium name="The Broad Institute Genomics Platform"/>
            <consortium name="The Broad Institute Genome Sequencing Center for Infectious Disease"/>
            <person name="Wu L."/>
            <person name="Ma J."/>
        </authorList>
    </citation>
    <scope>NUCLEOTIDE SEQUENCE [LARGE SCALE GENOMIC DNA]</scope>
    <source>
        <strain evidence="2">CCUG 62981</strain>
    </source>
</reference>
<proteinExistence type="predicted"/>
<dbReference type="SUPFAM" id="SSF56059">
    <property type="entry name" value="Glutathione synthetase ATP-binding domain-like"/>
    <property type="match status" value="1"/>
</dbReference>
<protein>
    <recommendedName>
        <fullName evidence="3">ATP-grasp domain-containing protein</fullName>
    </recommendedName>
</protein>
<sequence length="314" mass="35218">MASSAWWNDFRYAKGTMHVKKTGAAVRVEPATVRDFLNWCVFHIWVECARHTVSCNGPRIWFTPDRVRPWYLIWPVMALSHARFAQSADEADIIFVFDDSTWVTERSFPAPMPTINAGCADISKTHVARVFEQVTGRALLCDPANPPGAYVEKSEQNAAHSGRILREPQTPREGHTYQRLINNVDDDGNVLDLRCSIIGGDVVQVYLKRRPVERRFANFNTRATLADPATVFTAAERAMISRFCAAMALDWGGIDVLRDRDTGELWIVDVNKTDMGPTVALGLKDKITAVRKLAAQFDIYLDAHLRRGQSAIAA</sequence>
<dbReference type="EMBL" id="JBHSGQ010000001">
    <property type="protein sequence ID" value="MFC4724428.1"/>
    <property type="molecule type" value="Genomic_DNA"/>
</dbReference>
<dbReference type="Proteomes" id="UP001596024">
    <property type="component" value="Unassembled WGS sequence"/>
</dbReference>
<gene>
    <name evidence="1" type="ORF">ACFPB0_03905</name>
</gene>
<accession>A0ABV9NCX0</accession>
<dbReference type="RefSeq" id="WP_371392174.1">
    <property type="nucleotide sequence ID" value="NZ_CP163421.1"/>
</dbReference>
<organism evidence="1 2">
    <name type="scientific">Glycocaulis abyssi</name>
    <dbReference type="NCBI Taxonomy" id="1433403"/>
    <lineage>
        <taxon>Bacteria</taxon>
        <taxon>Pseudomonadati</taxon>
        <taxon>Pseudomonadota</taxon>
        <taxon>Alphaproteobacteria</taxon>
        <taxon>Maricaulales</taxon>
        <taxon>Maricaulaceae</taxon>
        <taxon>Glycocaulis</taxon>
    </lineage>
</organism>
<dbReference type="Gene3D" id="3.30.470.20">
    <property type="entry name" value="ATP-grasp fold, B domain"/>
    <property type="match status" value="1"/>
</dbReference>
<name>A0ABV9NCX0_9PROT</name>
<comment type="caution">
    <text evidence="1">The sequence shown here is derived from an EMBL/GenBank/DDBJ whole genome shotgun (WGS) entry which is preliminary data.</text>
</comment>
<keyword evidence="2" id="KW-1185">Reference proteome</keyword>
<evidence type="ECO:0000313" key="1">
    <source>
        <dbReference type="EMBL" id="MFC4724428.1"/>
    </source>
</evidence>
<evidence type="ECO:0008006" key="3">
    <source>
        <dbReference type="Google" id="ProtNLM"/>
    </source>
</evidence>
<evidence type="ECO:0000313" key="2">
    <source>
        <dbReference type="Proteomes" id="UP001596024"/>
    </source>
</evidence>